<comment type="caution">
    <text evidence="2">The sequence shown here is derived from an EMBL/GenBank/DDBJ whole genome shotgun (WGS) entry which is preliminary data.</text>
</comment>
<evidence type="ECO:0000313" key="3">
    <source>
        <dbReference type="Proteomes" id="UP000240009"/>
    </source>
</evidence>
<dbReference type="GO" id="GO:0005737">
    <property type="term" value="C:cytoplasm"/>
    <property type="evidence" value="ECO:0007669"/>
    <property type="project" value="TreeGrafter"/>
</dbReference>
<dbReference type="InterPro" id="IPR004843">
    <property type="entry name" value="Calcineurin-like_PHP"/>
</dbReference>
<proteinExistence type="predicted"/>
<dbReference type="SUPFAM" id="SSF56300">
    <property type="entry name" value="Metallo-dependent phosphatases"/>
    <property type="match status" value="1"/>
</dbReference>
<dbReference type="PANTHER" id="PTHR42850:SF4">
    <property type="entry name" value="ZINC-DEPENDENT ENDOPOLYPHOSPHATASE"/>
    <property type="match status" value="1"/>
</dbReference>
<dbReference type="InterPro" id="IPR029052">
    <property type="entry name" value="Metallo-depent_PP-like"/>
</dbReference>
<dbReference type="EMBL" id="PUIA01000038">
    <property type="protein sequence ID" value="PQO30756.1"/>
    <property type="molecule type" value="Genomic_DNA"/>
</dbReference>
<dbReference type="Pfam" id="PF00149">
    <property type="entry name" value="Metallophos"/>
    <property type="match status" value="1"/>
</dbReference>
<dbReference type="OrthoDB" id="384253at2"/>
<dbReference type="PANTHER" id="PTHR42850">
    <property type="entry name" value="METALLOPHOSPHOESTERASE"/>
    <property type="match status" value="1"/>
</dbReference>
<dbReference type="RefSeq" id="WP_105354822.1">
    <property type="nucleotide sequence ID" value="NZ_PUIA01000038.1"/>
</dbReference>
<dbReference type="Proteomes" id="UP000240009">
    <property type="component" value="Unassembled WGS sequence"/>
</dbReference>
<dbReference type="Gene3D" id="3.60.21.10">
    <property type="match status" value="1"/>
</dbReference>
<accession>A0A2S8FF23</accession>
<sequence>MPPPERLIAIGDIHGHAAALLSLLELIQPTTEDTIVTLGDYVNRGPKSGQVLEILSSLDQAYRHIAILGNHDDMMLESRNDPHAEGRWMYQGGDFTLESYALQAAITDVPDHHWDFLAACLPIFETDQFIFTHANYCWYSQLSEQPSRLLRWTAIEEEPPQAHVSGKTFIVGHSPGEIRDLGFCRCLDTGCGLGGVLTAMDVTSRQIWQVTEAGIPVMRHV</sequence>
<dbReference type="AlphaFoldDB" id="A0A2S8FF23"/>
<feature type="domain" description="Calcineurin-like phosphoesterase" evidence="1">
    <location>
        <begin position="6"/>
        <end position="114"/>
    </location>
</feature>
<dbReference type="GO" id="GO:0008803">
    <property type="term" value="F:bis(5'-nucleosyl)-tetraphosphatase (symmetrical) activity"/>
    <property type="evidence" value="ECO:0007669"/>
    <property type="project" value="TreeGrafter"/>
</dbReference>
<dbReference type="GO" id="GO:0016791">
    <property type="term" value="F:phosphatase activity"/>
    <property type="evidence" value="ECO:0007669"/>
    <property type="project" value="TreeGrafter"/>
</dbReference>
<protein>
    <submittedName>
        <fullName evidence="2">Serine/threonine protein phosphatase</fullName>
    </submittedName>
</protein>
<reference evidence="2 3" key="1">
    <citation type="submission" date="2018-02" db="EMBL/GenBank/DDBJ databases">
        <title>Comparative genomes isolates from brazilian mangrove.</title>
        <authorList>
            <person name="Araujo J.E."/>
            <person name="Taketani R.G."/>
            <person name="Silva M.C.P."/>
            <person name="Loureco M.V."/>
            <person name="Andreote F.D."/>
        </authorList>
    </citation>
    <scope>NUCLEOTIDE SEQUENCE [LARGE SCALE GENOMIC DNA]</scope>
    <source>
        <strain evidence="2 3">HEX-2 MGV</strain>
    </source>
</reference>
<organism evidence="2 3">
    <name type="scientific">Blastopirellula marina</name>
    <dbReference type="NCBI Taxonomy" id="124"/>
    <lineage>
        <taxon>Bacteria</taxon>
        <taxon>Pseudomonadati</taxon>
        <taxon>Planctomycetota</taxon>
        <taxon>Planctomycetia</taxon>
        <taxon>Pirellulales</taxon>
        <taxon>Pirellulaceae</taxon>
        <taxon>Blastopirellula</taxon>
    </lineage>
</organism>
<evidence type="ECO:0000313" key="2">
    <source>
        <dbReference type="EMBL" id="PQO30756.1"/>
    </source>
</evidence>
<dbReference type="GO" id="GO:0110154">
    <property type="term" value="P:RNA decapping"/>
    <property type="evidence" value="ECO:0007669"/>
    <property type="project" value="TreeGrafter"/>
</dbReference>
<name>A0A2S8FF23_9BACT</name>
<dbReference type="InterPro" id="IPR050126">
    <property type="entry name" value="Ap4A_hydrolase"/>
</dbReference>
<evidence type="ECO:0000259" key="1">
    <source>
        <dbReference type="Pfam" id="PF00149"/>
    </source>
</evidence>
<gene>
    <name evidence="2" type="ORF">C5Y96_14960</name>
</gene>